<dbReference type="EMBL" id="CP036349">
    <property type="protein sequence ID" value="QDV73761.1"/>
    <property type="molecule type" value="Genomic_DNA"/>
</dbReference>
<dbReference type="Proteomes" id="UP000316426">
    <property type="component" value="Chromosome"/>
</dbReference>
<dbReference type="InterPro" id="IPR016181">
    <property type="entry name" value="Acyl_CoA_acyltransferase"/>
</dbReference>
<keyword evidence="3" id="KW-1185">Reference proteome</keyword>
<dbReference type="GO" id="GO:0016747">
    <property type="term" value="F:acyltransferase activity, transferring groups other than amino-acyl groups"/>
    <property type="evidence" value="ECO:0007669"/>
    <property type="project" value="InterPro"/>
</dbReference>
<dbReference type="Gene3D" id="3.40.630.30">
    <property type="match status" value="1"/>
</dbReference>
<evidence type="ECO:0000313" key="2">
    <source>
        <dbReference type="EMBL" id="QDV73761.1"/>
    </source>
</evidence>
<dbReference type="AlphaFoldDB" id="A0A518K7I5"/>
<feature type="domain" description="N-acetyltransferase" evidence="1">
    <location>
        <begin position="15"/>
        <end position="181"/>
    </location>
</feature>
<sequence length="189" mass="20903">MEAVRVLVLDVDTQDTTRSMDTHSIRFLSPGLAAEYAASGQLLYSEAYLERIDEDRMWCVGAESAEGLQSFAWLHEGIAEKEMNEGYHSATATEIRLSADAAFVFNVFTTPESRGLGLMPAILGHAATKLRRTRGVRWLVTTTEITNDAARAGFLKSGFREVGQYFRYGIGKQAWGSYPKPEGPIRGFA</sequence>
<accession>A0A518K7I5</accession>
<reference evidence="2 3" key="1">
    <citation type="submission" date="2019-02" db="EMBL/GenBank/DDBJ databases">
        <title>Deep-cultivation of Planctomycetes and their phenomic and genomic characterization uncovers novel biology.</title>
        <authorList>
            <person name="Wiegand S."/>
            <person name="Jogler M."/>
            <person name="Boedeker C."/>
            <person name="Pinto D."/>
            <person name="Vollmers J."/>
            <person name="Rivas-Marin E."/>
            <person name="Kohn T."/>
            <person name="Peeters S.H."/>
            <person name="Heuer A."/>
            <person name="Rast P."/>
            <person name="Oberbeckmann S."/>
            <person name="Bunk B."/>
            <person name="Jeske O."/>
            <person name="Meyerdierks A."/>
            <person name="Storesund J.E."/>
            <person name="Kallscheuer N."/>
            <person name="Luecker S."/>
            <person name="Lage O.M."/>
            <person name="Pohl T."/>
            <person name="Merkel B.J."/>
            <person name="Hornburger P."/>
            <person name="Mueller R.-W."/>
            <person name="Bruemmer F."/>
            <person name="Labrenz M."/>
            <person name="Spormann A.M."/>
            <person name="Op den Camp H."/>
            <person name="Overmann J."/>
            <person name="Amann R."/>
            <person name="Jetten M.S.M."/>
            <person name="Mascher T."/>
            <person name="Medema M.H."/>
            <person name="Devos D.P."/>
            <person name="Kaster A.-K."/>
            <person name="Ovreas L."/>
            <person name="Rohde M."/>
            <person name="Galperin M.Y."/>
            <person name="Jogler C."/>
        </authorList>
    </citation>
    <scope>NUCLEOTIDE SEQUENCE [LARGE SCALE GENOMIC DNA]</scope>
    <source>
        <strain evidence="2 3">Spa11</strain>
    </source>
</reference>
<dbReference type="SUPFAM" id="SSF55729">
    <property type="entry name" value="Acyl-CoA N-acyltransferases (Nat)"/>
    <property type="match status" value="1"/>
</dbReference>
<protein>
    <submittedName>
        <fullName evidence="2">Acetyltransferase (GNAT) family protein</fullName>
    </submittedName>
</protein>
<dbReference type="KEGG" id="bmei:Spa11_19600"/>
<keyword evidence="2" id="KW-0808">Transferase</keyword>
<dbReference type="InterPro" id="IPR000182">
    <property type="entry name" value="GNAT_dom"/>
</dbReference>
<proteinExistence type="predicted"/>
<dbReference type="PROSITE" id="PS51186">
    <property type="entry name" value="GNAT"/>
    <property type="match status" value="1"/>
</dbReference>
<name>A0A518K7I5_9BACT</name>
<organism evidence="2 3">
    <name type="scientific">Botrimarina mediterranea</name>
    <dbReference type="NCBI Taxonomy" id="2528022"/>
    <lineage>
        <taxon>Bacteria</taxon>
        <taxon>Pseudomonadati</taxon>
        <taxon>Planctomycetota</taxon>
        <taxon>Planctomycetia</taxon>
        <taxon>Pirellulales</taxon>
        <taxon>Lacipirellulaceae</taxon>
        <taxon>Botrimarina</taxon>
    </lineage>
</organism>
<evidence type="ECO:0000259" key="1">
    <source>
        <dbReference type="PROSITE" id="PS51186"/>
    </source>
</evidence>
<evidence type="ECO:0000313" key="3">
    <source>
        <dbReference type="Proteomes" id="UP000316426"/>
    </source>
</evidence>
<gene>
    <name evidence="2" type="ORF">Spa11_19600</name>
</gene>